<sequence>MTRKEQELLCKYKIFESRRITFSDQKEYNNFRELINTLSLNKDATKRTIDIIIKTWEEEYPRNYFQRFQQARITNFDIEDYFIKLIRKYNYEFLQESTTMRNPKLKDQEESDEDKLIIIDSEGEEVTLEEPEKRIITKLSKLSLSKLLDLKETSELSPDQYRITKNTLFYLKQQENLKIQGFLGQEPNTTKENYLNTGTPSMITLMHTLIK</sequence>
<reference evidence="1 2" key="1">
    <citation type="submission" date="2018-06" db="EMBL/GenBank/DDBJ databases">
        <title>Comparative genomics reveals the genomic features of Rhizophagus irregularis, R. cerebriforme, R. diaphanum and Gigaspora rosea, and their symbiotic lifestyle signature.</title>
        <authorList>
            <person name="Morin E."/>
            <person name="San Clemente H."/>
            <person name="Chen E.C.H."/>
            <person name="De La Providencia I."/>
            <person name="Hainaut M."/>
            <person name="Kuo A."/>
            <person name="Kohler A."/>
            <person name="Murat C."/>
            <person name="Tang N."/>
            <person name="Roy S."/>
            <person name="Loubradou J."/>
            <person name="Henrissat B."/>
            <person name="Grigoriev I.V."/>
            <person name="Corradi N."/>
            <person name="Roux C."/>
            <person name="Martin F.M."/>
        </authorList>
    </citation>
    <scope>NUCLEOTIDE SEQUENCE [LARGE SCALE GENOMIC DNA]</scope>
    <source>
        <strain evidence="1 2">DAOM 194757</strain>
    </source>
</reference>
<comment type="caution">
    <text evidence="1">The sequence shown here is derived from an EMBL/GenBank/DDBJ whole genome shotgun (WGS) entry which is preliminary data.</text>
</comment>
<evidence type="ECO:0000313" key="2">
    <source>
        <dbReference type="Proteomes" id="UP000266673"/>
    </source>
</evidence>
<dbReference type="EMBL" id="QKWP01001314">
    <property type="protein sequence ID" value="RIB09895.1"/>
    <property type="molecule type" value="Genomic_DNA"/>
</dbReference>
<dbReference type="OrthoDB" id="10623787at2759"/>
<keyword evidence="2" id="KW-1185">Reference proteome</keyword>
<gene>
    <name evidence="1" type="ORF">C2G38_2207570</name>
</gene>
<protein>
    <submittedName>
        <fullName evidence="1">Uncharacterized protein</fullName>
    </submittedName>
</protein>
<organism evidence="1 2">
    <name type="scientific">Gigaspora rosea</name>
    <dbReference type="NCBI Taxonomy" id="44941"/>
    <lineage>
        <taxon>Eukaryota</taxon>
        <taxon>Fungi</taxon>
        <taxon>Fungi incertae sedis</taxon>
        <taxon>Mucoromycota</taxon>
        <taxon>Glomeromycotina</taxon>
        <taxon>Glomeromycetes</taxon>
        <taxon>Diversisporales</taxon>
        <taxon>Gigasporaceae</taxon>
        <taxon>Gigaspora</taxon>
    </lineage>
</organism>
<evidence type="ECO:0000313" key="1">
    <source>
        <dbReference type="EMBL" id="RIB09895.1"/>
    </source>
</evidence>
<dbReference type="AlphaFoldDB" id="A0A397UHX8"/>
<proteinExistence type="predicted"/>
<dbReference type="Proteomes" id="UP000266673">
    <property type="component" value="Unassembled WGS sequence"/>
</dbReference>
<accession>A0A397UHX8</accession>
<name>A0A397UHX8_9GLOM</name>